<sequence>MPDNKLKNQVHASTFPIASWLIVSATMGIPTVVLAQSNDDGVVREAQPSQSVRDVLREEHALFSDRLTIEPGISYSYSDRSELALNGFLALDAIFLGNISVDTVESHTTTFDLSTRYGVTDRLELELVIPYVYRSSRYETMGDEGGPGLIEDTVSQGDLGDISAGLYYRLLPETESRPDIVWSFSVRAPTGKHPYDIRTTTIDDEEGGVENLTVPNDLPTGNGVWGVSTGLSLLKTVDPAIIFANLGYTYNIEESFDDISSGDDQVPGKVDLGDSVRFGFGTAFALNERFSLSMSFTYQHAFETQITQDGGSAEDIIGSSANSASVNFGATYGLTDSTSIVTSVGVGLTDDAPDFTLDFRMPFQI</sequence>
<organism evidence="1 2">
    <name type="scientific">Billgrantia gudaonensis</name>
    <dbReference type="NCBI Taxonomy" id="376427"/>
    <lineage>
        <taxon>Bacteria</taxon>
        <taxon>Pseudomonadati</taxon>
        <taxon>Pseudomonadota</taxon>
        <taxon>Gammaproteobacteria</taxon>
        <taxon>Oceanospirillales</taxon>
        <taxon>Halomonadaceae</taxon>
        <taxon>Billgrantia</taxon>
    </lineage>
</organism>
<keyword evidence="2" id="KW-1185">Reference proteome</keyword>
<proteinExistence type="predicted"/>
<evidence type="ECO:0008006" key="3">
    <source>
        <dbReference type="Google" id="ProtNLM"/>
    </source>
</evidence>
<dbReference type="AlphaFoldDB" id="A0A1G8PGP7"/>
<gene>
    <name evidence="1" type="ORF">SAMN04487954_10277</name>
</gene>
<dbReference type="Proteomes" id="UP000198525">
    <property type="component" value="Unassembled WGS sequence"/>
</dbReference>
<dbReference type="RefSeq" id="WP_245682138.1">
    <property type="nucleotide sequence ID" value="NZ_FNES01000002.1"/>
</dbReference>
<reference evidence="1 2" key="1">
    <citation type="submission" date="2016-10" db="EMBL/GenBank/DDBJ databases">
        <authorList>
            <person name="de Groot N.N."/>
        </authorList>
    </citation>
    <scope>NUCLEOTIDE SEQUENCE [LARGE SCALE GENOMIC DNA]</scope>
    <source>
        <strain evidence="1 2">CGMCC 1.6133</strain>
    </source>
</reference>
<dbReference type="STRING" id="376427.SAMN04487954_10277"/>
<dbReference type="SUPFAM" id="SSF56935">
    <property type="entry name" value="Porins"/>
    <property type="match status" value="1"/>
</dbReference>
<accession>A0A1G8PGP7</accession>
<dbReference type="EMBL" id="FNES01000002">
    <property type="protein sequence ID" value="SDI91592.1"/>
    <property type="molecule type" value="Genomic_DNA"/>
</dbReference>
<protein>
    <recommendedName>
        <fullName evidence="3">MetA-pathway of phenol degradation</fullName>
    </recommendedName>
</protein>
<name>A0A1G8PGP7_9GAMM</name>
<evidence type="ECO:0000313" key="2">
    <source>
        <dbReference type="Proteomes" id="UP000198525"/>
    </source>
</evidence>
<evidence type="ECO:0000313" key="1">
    <source>
        <dbReference type="EMBL" id="SDI91592.1"/>
    </source>
</evidence>